<comment type="similarity">
    <text evidence="2 9">Belongs to the RecF family.</text>
</comment>
<reference evidence="11 12" key="1">
    <citation type="journal article" date="2016" name="Nat. Commun.">
        <title>Thousands of microbial genomes shed light on interconnected biogeochemical processes in an aquifer system.</title>
        <authorList>
            <person name="Anantharaman K."/>
            <person name="Brown C.T."/>
            <person name="Hug L.A."/>
            <person name="Sharon I."/>
            <person name="Castelle C.J."/>
            <person name="Probst A.J."/>
            <person name="Thomas B.C."/>
            <person name="Singh A."/>
            <person name="Wilkins M.J."/>
            <person name="Karaoz U."/>
            <person name="Brodie E.L."/>
            <person name="Williams K.H."/>
            <person name="Hubbard S.S."/>
            <person name="Banfield J.F."/>
        </authorList>
    </citation>
    <scope>NUCLEOTIDE SEQUENCE [LARGE SCALE GENOMIC DNA]</scope>
</reference>
<dbReference type="GO" id="GO:0000731">
    <property type="term" value="P:DNA synthesis involved in DNA repair"/>
    <property type="evidence" value="ECO:0007669"/>
    <property type="project" value="TreeGrafter"/>
</dbReference>
<comment type="function">
    <text evidence="9">The RecF protein is involved in DNA metabolism; it is required for DNA replication and normal SOS inducibility. RecF binds preferentially to single-stranded, linear DNA. It also seems to bind ATP.</text>
</comment>
<dbReference type="PANTHER" id="PTHR32182">
    <property type="entry name" value="DNA REPLICATION AND REPAIR PROTEIN RECF"/>
    <property type="match status" value="1"/>
</dbReference>
<evidence type="ECO:0000259" key="10">
    <source>
        <dbReference type="Pfam" id="PF02463"/>
    </source>
</evidence>
<evidence type="ECO:0000256" key="5">
    <source>
        <dbReference type="ARBA" id="ARBA00022705"/>
    </source>
</evidence>
<keyword evidence="9" id="KW-0234">DNA repair</keyword>
<keyword evidence="6 9" id="KW-0547">Nucleotide-binding</keyword>
<dbReference type="NCBIfam" id="TIGR00611">
    <property type="entry name" value="recf"/>
    <property type="match status" value="1"/>
</dbReference>
<dbReference type="GO" id="GO:0009432">
    <property type="term" value="P:SOS response"/>
    <property type="evidence" value="ECO:0007669"/>
    <property type="project" value="UniProtKB-UniRule"/>
</dbReference>
<gene>
    <name evidence="9" type="primary">recF</name>
    <name evidence="11" type="ORF">A2Z67_05545</name>
</gene>
<dbReference type="HAMAP" id="MF_00365">
    <property type="entry name" value="RecF"/>
    <property type="match status" value="1"/>
</dbReference>
<evidence type="ECO:0000256" key="3">
    <source>
        <dbReference type="ARBA" id="ARBA00020170"/>
    </source>
</evidence>
<evidence type="ECO:0000256" key="2">
    <source>
        <dbReference type="ARBA" id="ARBA00008016"/>
    </source>
</evidence>
<feature type="binding site" evidence="9">
    <location>
        <begin position="30"/>
        <end position="37"/>
    </location>
    <ligand>
        <name>ATP</name>
        <dbReference type="ChEBI" id="CHEBI:30616"/>
    </ligand>
</feature>
<keyword evidence="7 9" id="KW-0067">ATP-binding</keyword>
<dbReference type="Pfam" id="PF02463">
    <property type="entry name" value="SMC_N"/>
    <property type="match status" value="1"/>
</dbReference>
<organism evidence="11 12">
    <name type="scientific">Candidatus Woesebacteria bacterium RBG_13_36_22</name>
    <dbReference type="NCBI Taxonomy" id="1802478"/>
    <lineage>
        <taxon>Bacteria</taxon>
        <taxon>Candidatus Woeseibacteriota</taxon>
    </lineage>
</organism>
<proteinExistence type="inferred from homology"/>
<dbReference type="AlphaFoldDB" id="A0A1F7WZA1"/>
<dbReference type="InterPro" id="IPR018078">
    <property type="entry name" value="DNA-binding_RecF_CS"/>
</dbReference>
<protein>
    <recommendedName>
        <fullName evidence="3 9">DNA replication and repair protein RecF</fullName>
    </recommendedName>
</protein>
<evidence type="ECO:0000256" key="8">
    <source>
        <dbReference type="ARBA" id="ARBA00023125"/>
    </source>
</evidence>
<evidence type="ECO:0000256" key="1">
    <source>
        <dbReference type="ARBA" id="ARBA00004496"/>
    </source>
</evidence>
<dbReference type="EMBL" id="MGFQ01000058">
    <property type="protein sequence ID" value="OGM08067.1"/>
    <property type="molecule type" value="Genomic_DNA"/>
</dbReference>
<evidence type="ECO:0000256" key="7">
    <source>
        <dbReference type="ARBA" id="ARBA00022840"/>
    </source>
</evidence>
<dbReference type="GO" id="GO:0005737">
    <property type="term" value="C:cytoplasm"/>
    <property type="evidence" value="ECO:0007669"/>
    <property type="project" value="UniProtKB-SubCell"/>
</dbReference>
<evidence type="ECO:0000256" key="9">
    <source>
        <dbReference type="HAMAP-Rule" id="MF_00365"/>
    </source>
</evidence>
<comment type="subcellular location">
    <subcellularLocation>
        <location evidence="1 9">Cytoplasm</location>
    </subcellularLocation>
</comment>
<dbReference type="InterPro" id="IPR001238">
    <property type="entry name" value="DNA-binding_RecF"/>
</dbReference>
<sequence length="368" mass="42425">MLILKARLNDFRNFKTKLLEFSPATTVIVGPNASGKTNILESLYLLSTGKSFHARIEEEMVNYNADIARVKGRIKTDGVIVDLEAVLTHGFIDIGKVSSEKVARKKLLVNGISKRLIDFSGNFKIVLFGPWDMDLVTESPSLRRKFLDTVLSQVDKEYRRASLSYERGLRQRNRLLLRIREENLSRSQLLFWDKLLIRNGDYLSQKREELINFSNSTPGINDQIFELEYDKSAISESRLEEYAQEEIAAATTLVGPHRDDFIFKIKIKKSKNRERDLARFGSRGEQRMSVLWLKLAELEFIENKSGEKPTLLLDDIFSELDHEHRDVVIDIIKENKDSKKGFGQVIITTADPHYVEDIKKVEKITLFK</sequence>
<dbReference type="SUPFAM" id="SSF52540">
    <property type="entry name" value="P-loop containing nucleoside triphosphate hydrolases"/>
    <property type="match status" value="1"/>
</dbReference>
<keyword evidence="8 9" id="KW-0238">DNA-binding</keyword>
<dbReference type="InterPro" id="IPR003395">
    <property type="entry name" value="RecF/RecN/SMC_N"/>
</dbReference>
<dbReference type="Proteomes" id="UP000176939">
    <property type="component" value="Unassembled WGS sequence"/>
</dbReference>
<evidence type="ECO:0000313" key="11">
    <source>
        <dbReference type="EMBL" id="OGM08067.1"/>
    </source>
</evidence>
<keyword evidence="9" id="KW-0742">SOS response</keyword>
<accession>A0A1F7WZA1</accession>
<keyword evidence="9" id="KW-0227">DNA damage</keyword>
<dbReference type="InterPro" id="IPR027417">
    <property type="entry name" value="P-loop_NTPase"/>
</dbReference>
<dbReference type="Gene3D" id="3.40.50.300">
    <property type="entry name" value="P-loop containing nucleotide triphosphate hydrolases"/>
    <property type="match status" value="1"/>
</dbReference>
<evidence type="ECO:0000256" key="6">
    <source>
        <dbReference type="ARBA" id="ARBA00022741"/>
    </source>
</evidence>
<dbReference type="Gene3D" id="1.20.1050.90">
    <property type="entry name" value="RecF/RecN/SMC, N-terminal domain"/>
    <property type="match status" value="1"/>
</dbReference>
<feature type="domain" description="RecF/RecN/SMC N-terminal" evidence="10">
    <location>
        <begin position="6"/>
        <end position="365"/>
    </location>
</feature>
<dbReference type="PANTHER" id="PTHR32182:SF0">
    <property type="entry name" value="DNA REPLICATION AND REPAIR PROTEIN RECF"/>
    <property type="match status" value="1"/>
</dbReference>
<dbReference type="PROSITE" id="PS00617">
    <property type="entry name" value="RECF_1"/>
    <property type="match status" value="1"/>
</dbReference>
<keyword evidence="5 9" id="KW-0235">DNA replication</keyword>
<dbReference type="InterPro" id="IPR042174">
    <property type="entry name" value="RecF_2"/>
</dbReference>
<evidence type="ECO:0000313" key="12">
    <source>
        <dbReference type="Proteomes" id="UP000176939"/>
    </source>
</evidence>
<name>A0A1F7WZA1_9BACT</name>
<dbReference type="GO" id="GO:0005524">
    <property type="term" value="F:ATP binding"/>
    <property type="evidence" value="ECO:0007669"/>
    <property type="project" value="UniProtKB-UniRule"/>
</dbReference>
<keyword evidence="4 9" id="KW-0963">Cytoplasm</keyword>
<evidence type="ECO:0000256" key="4">
    <source>
        <dbReference type="ARBA" id="ARBA00022490"/>
    </source>
</evidence>
<dbReference type="GO" id="GO:0006260">
    <property type="term" value="P:DNA replication"/>
    <property type="evidence" value="ECO:0007669"/>
    <property type="project" value="UniProtKB-UniRule"/>
</dbReference>
<dbReference type="GO" id="GO:0003697">
    <property type="term" value="F:single-stranded DNA binding"/>
    <property type="evidence" value="ECO:0007669"/>
    <property type="project" value="UniProtKB-UniRule"/>
</dbReference>
<comment type="caution">
    <text evidence="11">The sequence shown here is derived from an EMBL/GenBank/DDBJ whole genome shotgun (WGS) entry which is preliminary data.</text>
</comment>
<dbReference type="GO" id="GO:0006302">
    <property type="term" value="P:double-strand break repair"/>
    <property type="evidence" value="ECO:0007669"/>
    <property type="project" value="TreeGrafter"/>
</dbReference>